<dbReference type="PANTHER" id="PTHR12260">
    <property type="entry name" value="DAMAGE-CONTROL PHOSPHATASE ARMT1"/>
    <property type="match status" value="1"/>
</dbReference>
<evidence type="ECO:0000256" key="15">
    <source>
        <dbReference type="ARBA" id="ARBA00030842"/>
    </source>
</evidence>
<evidence type="ECO:0000256" key="12">
    <source>
        <dbReference type="ARBA" id="ARBA00022801"/>
    </source>
</evidence>
<evidence type="ECO:0000256" key="16">
    <source>
        <dbReference type="ARBA" id="ARBA00032801"/>
    </source>
</evidence>
<keyword evidence="7" id="KW-0533">Nickel</keyword>
<dbReference type="Pfam" id="PF01937">
    <property type="entry name" value="ARMT1-like_dom"/>
    <property type="match status" value="1"/>
</dbReference>
<dbReference type="GO" id="GO:0006974">
    <property type="term" value="P:DNA damage response"/>
    <property type="evidence" value="ECO:0007669"/>
    <property type="project" value="TreeGrafter"/>
</dbReference>
<dbReference type="AlphaFoldDB" id="A0AA39I4T4"/>
<proteinExistence type="inferred from homology"/>
<dbReference type="Gene3D" id="3.40.50.10880">
    <property type="entry name" value="Uncharacterised protein PF01937, DUF89, domain 3"/>
    <property type="match status" value="1"/>
</dbReference>
<evidence type="ECO:0000313" key="21">
    <source>
        <dbReference type="Proteomes" id="UP001175271"/>
    </source>
</evidence>
<keyword evidence="11" id="KW-0479">Metal-binding</keyword>
<dbReference type="FunFam" id="3.40.50.10880:FF:000002">
    <property type="entry name" value="Acidic residue methyltransferase 1"/>
    <property type="match status" value="1"/>
</dbReference>
<dbReference type="InterPro" id="IPR039763">
    <property type="entry name" value="ARMT1"/>
</dbReference>
<dbReference type="InterPro" id="IPR002791">
    <property type="entry name" value="ARMT1-like_metal-bd"/>
</dbReference>
<dbReference type="InterPro" id="IPR036075">
    <property type="entry name" value="ARMT-1-like_metal-bd_sf"/>
</dbReference>
<protein>
    <recommendedName>
        <fullName evidence="6">Damage-control phosphatase ARMT1</fullName>
    </recommendedName>
    <alternativeName>
        <fullName evidence="16">Acidic residue methyltransferase 1</fullName>
    </alternativeName>
    <alternativeName>
        <fullName evidence="14">Protein-glutamate O-methyltransferase</fullName>
    </alternativeName>
    <alternativeName>
        <fullName evidence="15">Sugar phosphate phosphatase ARMT1</fullName>
    </alternativeName>
</protein>
<evidence type="ECO:0000256" key="5">
    <source>
        <dbReference type="ARBA" id="ARBA00009519"/>
    </source>
</evidence>
<dbReference type="GO" id="GO:0032259">
    <property type="term" value="P:methylation"/>
    <property type="evidence" value="ECO:0007669"/>
    <property type="project" value="UniProtKB-KW"/>
</dbReference>
<dbReference type="Pfam" id="PF12251">
    <property type="entry name" value="SNAPC3"/>
    <property type="match status" value="1"/>
</dbReference>
<evidence type="ECO:0000256" key="3">
    <source>
        <dbReference type="ARBA" id="ARBA00001936"/>
    </source>
</evidence>
<comment type="catalytic activity">
    <reaction evidence="1">
        <text>L-glutamyl-[protein] + S-adenosyl-L-methionine = [protein]-L-glutamate 5-O-methyl ester + S-adenosyl-L-homocysteine</text>
        <dbReference type="Rhea" id="RHEA:24452"/>
        <dbReference type="Rhea" id="RHEA-COMP:10208"/>
        <dbReference type="Rhea" id="RHEA-COMP:10311"/>
        <dbReference type="ChEBI" id="CHEBI:29973"/>
        <dbReference type="ChEBI" id="CHEBI:57856"/>
        <dbReference type="ChEBI" id="CHEBI:59789"/>
        <dbReference type="ChEBI" id="CHEBI:82795"/>
    </reaction>
</comment>
<dbReference type="InterPro" id="IPR022042">
    <property type="entry name" value="snRNA-activating_su3"/>
</dbReference>
<keyword evidence="12" id="KW-0378">Hydrolase</keyword>
<keyword evidence="21" id="KW-1185">Reference proteome</keyword>
<evidence type="ECO:0000256" key="1">
    <source>
        <dbReference type="ARBA" id="ARBA00000807"/>
    </source>
</evidence>
<keyword evidence="8" id="KW-0489">Methyltransferase</keyword>
<keyword evidence="10" id="KW-0949">S-adenosyl-L-methionine</keyword>
<comment type="catalytic activity">
    <reaction evidence="18">
        <text>beta-D-fructose 6-phosphate = dihydroxyacetone + D-glyceraldehyde 3-phosphate</text>
        <dbReference type="Rhea" id="RHEA:28002"/>
        <dbReference type="ChEBI" id="CHEBI:16016"/>
        <dbReference type="ChEBI" id="CHEBI:57634"/>
        <dbReference type="ChEBI" id="CHEBI:59776"/>
    </reaction>
</comment>
<keyword evidence="9" id="KW-0808">Transferase</keyword>
<evidence type="ECO:0000313" key="20">
    <source>
        <dbReference type="EMBL" id="KAK0417831.1"/>
    </source>
</evidence>
<evidence type="ECO:0000256" key="14">
    <source>
        <dbReference type="ARBA" id="ARBA00030066"/>
    </source>
</evidence>
<sequence length="838" mass="97018">MTAAPLRGNIEGTFAYLTVRDRWPKIMAKIVDHLTRVRESIIERLGEEGKEDVGRVIEHLSEIRYRMMTDKPLTDFEDSLTDVSVWNDCLKKLRDRDGADNVTWFKAEWLFVECYLYRKVAEFFSLTKHLKDYDCFAAQKKDSFVDCLSPIAKIVKYLNDTTGSHDKAEDEEKVRASLHELIEVCLWGNVCDLSLSGGDNHSANESPIELISLVRRKILANDIDKVVEYLVNSRGSGEVHIVVDNASIELVGDLALGDFIRQRNLAKKIVFHGKARPWFVSDATKNDFTWTIDVLVKSEDDELRQLGNRLTNALELKTMEIRFHPFWTYGFPYESMASVSPDLYAELQTSKLTILKGDLNYRKLVGDKDWKYDEPLLKALNGFLPSPLLALRTLKAETVAGLPEDSVKCIEKKYGPSKNWMVTGEYAVAQFIAAERMAMDVHFDADNLKFCSPVINIQEFLDEAFESQRTMEVNLGLVQLQKFDPDAPGPSEESPNVRAQFIEFLKERNREADVDEAVRVGEQVIERIDRGTEQMFNSTPLTEYAFTGYIHDSELQTHKKQAERRKYIDDLKKQYLHSHCRRRLKYAFYLPSELEREYCLGKRTIKDVVITCHIMQPCNKWHVKGERGRPIKPEFKFILRGETTLHELRDKFVCSADFCTMVPDYEDATDSSVYHVEQYPSNFLFIHDTFYVDTRKTNAQDISKEIREFMARNHGEFGPTKMVDMEGVLIRDLTLRLGFPYNYTHQGLCEHLFQFTDLRLMNAQDEERLVDFPIKVFDQSKVPKCAACKMNSPAFVVQNSDRLSETLMLMCNVCFRTFHYENDKRVGSFNAYHYFCPQ</sequence>
<evidence type="ECO:0000256" key="18">
    <source>
        <dbReference type="ARBA" id="ARBA00048809"/>
    </source>
</evidence>
<comment type="catalytic activity">
    <reaction evidence="2">
        <text>beta-D-fructose 1-phosphate + H2O = D-fructose + phosphate</text>
        <dbReference type="Rhea" id="RHEA:35603"/>
        <dbReference type="ChEBI" id="CHEBI:15377"/>
        <dbReference type="ChEBI" id="CHEBI:37721"/>
        <dbReference type="ChEBI" id="CHEBI:43474"/>
        <dbReference type="ChEBI" id="CHEBI:138881"/>
    </reaction>
</comment>
<dbReference type="PANTHER" id="PTHR12260:SF6">
    <property type="entry name" value="DAMAGE-CONTROL PHOSPHATASE ARMT1"/>
    <property type="match status" value="1"/>
</dbReference>
<evidence type="ECO:0000256" key="2">
    <source>
        <dbReference type="ARBA" id="ARBA00001326"/>
    </source>
</evidence>
<keyword evidence="13" id="KW-0464">Manganese</keyword>
<evidence type="ECO:0000256" key="4">
    <source>
        <dbReference type="ARBA" id="ARBA00001967"/>
    </source>
</evidence>
<dbReference type="GO" id="GO:0008168">
    <property type="term" value="F:methyltransferase activity"/>
    <property type="evidence" value="ECO:0007669"/>
    <property type="project" value="UniProtKB-KW"/>
</dbReference>
<gene>
    <name evidence="20" type="ORF">QR680_013232</name>
</gene>
<comment type="cofactor">
    <cofactor evidence="4">
        <name>Ni(2+)</name>
        <dbReference type="ChEBI" id="CHEBI:49786"/>
    </cofactor>
</comment>
<dbReference type="Gene3D" id="1.20.930.60">
    <property type="match status" value="1"/>
</dbReference>
<dbReference type="GO" id="GO:0005634">
    <property type="term" value="C:nucleus"/>
    <property type="evidence" value="ECO:0007669"/>
    <property type="project" value="TreeGrafter"/>
</dbReference>
<feature type="domain" description="Damage-control phosphatase ARMT1-like metal-binding" evidence="19">
    <location>
        <begin position="18"/>
        <end position="405"/>
    </location>
</feature>
<evidence type="ECO:0000256" key="7">
    <source>
        <dbReference type="ARBA" id="ARBA00022596"/>
    </source>
</evidence>
<evidence type="ECO:0000256" key="8">
    <source>
        <dbReference type="ARBA" id="ARBA00022603"/>
    </source>
</evidence>
<evidence type="ECO:0000259" key="19">
    <source>
        <dbReference type="Pfam" id="PF01937"/>
    </source>
</evidence>
<dbReference type="GO" id="GO:0016791">
    <property type="term" value="F:phosphatase activity"/>
    <property type="evidence" value="ECO:0007669"/>
    <property type="project" value="TreeGrafter"/>
</dbReference>
<name>A0AA39I4T4_9BILA</name>
<comment type="cofactor">
    <cofactor evidence="3">
        <name>Mn(2+)</name>
        <dbReference type="ChEBI" id="CHEBI:29035"/>
    </cofactor>
</comment>
<dbReference type="EMBL" id="JAUCMV010000002">
    <property type="protein sequence ID" value="KAK0417831.1"/>
    <property type="molecule type" value="Genomic_DNA"/>
</dbReference>
<evidence type="ECO:0000256" key="10">
    <source>
        <dbReference type="ARBA" id="ARBA00022691"/>
    </source>
</evidence>
<dbReference type="GO" id="GO:0046872">
    <property type="term" value="F:metal ion binding"/>
    <property type="evidence" value="ECO:0007669"/>
    <property type="project" value="UniProtKB-KW"/>
</dbReference>
<organism evidence="20 21">
    <name type="scientific">Steinernema hermaphroditum</name>
    <dbReference type="NCBI Taxonomy" id="289476"/>
    <lineage>
        <taxon>Eukaryota</taxon>
        <taxon>Metazoa</taxon>
        <taxon>Ecdysozoa</taxon>
        <taxon>Nematoda</taxon>
        <taxon>Chromadorea</taxon>
        <taxon>Rhabditida</taxon>
        <taxon>Tylenchina</taxon>
        <taxon>Panagrolaimomorpha</taxon>
        <taxon>Strongyloidoidea</taxon>
        <taxon>Steinernematidae</taxon>
        <taxon>Steinernema</taxon>
    </lineage>
</organism>
<evidence type="ECO:0000256" key="17">
    <source>
        <dbReference type="ARBA" id="ARBA00045980"/>
    </source>
</evidence>
<comment type="caution">
    <text evidence="20">The sequence shown here is derived from an EMBL/GenBank/DDBJ whole genome shotgun (WGS) entry which is preliminary data.</text>
</comment>
<reference evidence="20" key="1">
    <citation type="submission" date="2023-06" db="EMBL/GenBank/DDBJ databases">
        <title>Genomic analysis of the entomopathogenic nematode Steinernema hermaphroditum.</title>
        <authorList>
            <person name="Schwarz E.M."/>
            <person name="Heppert J.K."/>
            <person name="Baniya A."/>
            <person name="Schwartz H.T."/>
            <person name="Tan C.-H."/>
            <person name="Antoshechkin I."/>
            <person name="Sternberg P.W."/>
            <person name="Goodrich-Blair H."/>
            <person name="Dillman A.R."/>
        </authorList>
    </citation>
    <scope>NUCLEOTIDE SEQUENCE</scope>
    <source>
        <strain evidence="20">PS9179</strain>
        <tissue evidence="20">Whole animal</tissue>
    </source>
</reference>
<evidence type="ECO:0000256" key="11">
    <source>
        <dbReference type="ARBA" id="ARBA00022723"/>
    </source>
</evidence>
<accession>A0AA39I4T4</accession>
<comment type="function">
    <text evidence="17">Metal-dependent phosphatase that shows phosphatase activity against several substrates, including fructose-1-phosphate and fructose-6-phosphate. Its preference for fructose-1-phosphate, a strong glycating agent that causes DNA damage rather than a canonical yeast metabolite, suggests a damage-control function in hexose phosphate metabolism. Has also been shown to have O-methyltransferase activity that methylates glutamate residues of target proteins to form gamma-glutamyl methyl ester residues. Possibly methylates PCNA, suggesting it is involved in the DNA damage response.</text>
</comment>
<evidence type="ECO:0000256" key="13">
    <source>
        <dbReference type="ARBA" id="ARBA00023211"/>
    </source>
</evidence>
<comment type="similarity">
    <text evidence="5">Belongs to the damage-control phosphatase family. Sugar phosphate phosphatase III subfamily.</text>
</comment>
<evidence type="ECO:0000256" key="6">
    <source>
        <dbReference type="ARBA" id="ARBA00017414"/>
    </source>
</evidence>
<evidence type="ECO:0000256" key="9">
    <source>
        <dbReference type="ARBA" id="ARBA00022679"/>
    </source>
</evidence>
<dbReference type="SUPFAM" id="SSF111321">
    <property type="entry name" value="AF1104-like"/>
    <property type="match status" value="1"/>
</dbReference>
<dbReference type="Proteomes" id="UP001175271">
    <property type="component" value="Unassembled WGS sequence"/>
</dbReference>